<keyword evidence="8" id="KW-0687">Ribonucleoprotein</keyword>
<keyword evidence="4" id="KW-0863">Zinc-finger</keyword>
<dbReference type="Gene3D" id="2.20.25.30">
    <property type="match status" value="1"/>
</dbReference>
<evidence type="ECO:0000313" key="9">
    <source>
        <dbReference type="EMBL" id="EFK96210.1"/>
    </source>
</evidence>
<dbReference type="NCBIfam" id="NF003214">
    <property type="entry name" value="PRK04179.1"/>
    <property type="match status" value="1"/>
</dbReference>
<keyword evidence="2" id="KW-0479">Metal-binding</keyword>
<evidence type="ECO:0000256" key="8">
    <source>
        <dbReference type="ARBA" id="ARBA00023274"/>
    </source>
</evidence>
<dbReference type="InterPro" id="IPR011332">
    <property type="entry name" value="Ribosomal_zn-bd"/>
</dbReference>
<dbReference type="AlphaFoldDB" id="D9PJQ3"/>
<comment type="similarity">
    <text evidence="1">Belongs to the eukaryotic ribosomal protein eL37 family.</text>
</comment>
<dbReference type="EMBL" id="ADZX01000543">
    <property type="protein sequence ID" value="EFK96210.1"/>
    <property type="molecule type" value="Genomic_DNA"/>
</dbReference>
<dbReference type="Pfam" id="PF01907">
    <property type="entry name" value="Ribosomal_L37e"/>
    <property type="match status" value="1"/>
</dbReference>
<evidence type="ECO:0000256" key="4">
    <source>
        <dbReference type="ARBA" id="ARBA00022771"/>
    </source>
</evidence>
<evidence type="ECO:0000256" key="6">
    <source>
        <dbReference type="ARBA" id="ARBA00022884"/>
    </source>
</evidence>
<accession>D9PJQ3</accession>
<dbReference type="InterPro" id="IPR018267">
    <property type="entry name" value="Ribosomal_eL37_CS"/>
</dbReference>
<dbReference type="InterPro" id="IPR011331">
    <property type="entry name" value="Ribosomal_eL37/eL43"/>
</dbReference>
<dbReference type="SUPFAM" id="SSF57829">
    <property type="entry name" value="Zn-binding ribosomal proteins"/>
    <property type="match status" value="1"/>
</dbReference>
<evidence type="ECO:0000256" key="1">
    <source>
        <dbReference type="ARBA" id="ARBA00009805"/>
    </source>
</evidence>
<dbReference type="GO" id="GO:0005840">
    <property type="term" value="C:ribosome"/>
    <property type="evidence" value="ECO:0007669"/>
    <property type="project" value="UniProtKB-KW"/>
</dbReference>
<keyword evidence="7 9" id="KW-0689">Ribosomal protein</keyword>
<dbReference type="GO" id="GO:0006412">
    <property type="term" value="P:translation"/>
    <property type="evidence" value="ECO:0007669"/>
    <property type="project" value="InterPro"/>
</dbReference>
<dbReference type="PROSITE" id="PS01077">
    <property type="entry name" value="RIBOSOMAL_L37E"/>
    <property type="match status" value="1"/>
</dbReference>
<evidence type="ECO:0000256" key="7">
    <source>
        <dbReference type="ARBA" id="ARBA00022980"/>
    </source>
</evidence>
<gene>
    <name evidence="9" type="ORF">LDC_1766</name>
</gene>
<dbReference type="GO" id="GO:0003735">
    <property type="term" value="F:structural constituent of ribosome"/>
    <property type="evidence" value="ECO:0007669"/>
    <property type="project" value="InterPro"/>
</dbReference>
<organism evidence="9">
    <name type="scientific">sediment metagenome</name>
    <dbReference type="NCBI Taxonomy" id="749907"/>
    <lineage>
        <taxon>unclassified sequences</taxon>
        <taxon>metagenomes</taxon>
        <taxon>ecological metagenomes</taxon>
    </lineage>
</organism>
<dbReference type="GO" id="GO:1990904">
    <property type="term" value="C:ribonucleoprotein complex"/>
    <property type="evidence" value="ECO:0007669"/>
    <property type="project" value="UniProtKB-KW"/>
</dbReference>
<sequence>MTRGKGTVAMGRKNKKTHIICRRCGRHTYHLGRRKCAACGFGSSSKYKRFTWQWKPCKGDGDRLK</sequence>
<keyword evidence="5" id="KW-0862">Zinc</keyword>
<reference evidence="9" key="1">
    <citation type="submission" date="2010-07" db="EMBL/GenBank/DDBJ databases">
        <authorList>
            <consortium name="CONSOLIDER consortium CSD2007-00005"/>
            <person name="Guazzaroni M.-E."/>
            <person name="Richter M."/>
            <person name="Garcia-Salamanca A."/>
            <person name="Yarza P."/>
            <person name="Ferrer M."/>
        </authorList>
    </citation>
    <scope>NUCLEOTIDE SEQUENCE</scope>
</reference>
<dbReference type="GO" id="GO:0008270">
    <property type="term" value="F:zinc ion binding"/>
    <property type="evidence" value="ECO:0007669"/>
    <property type="project" value="UniProtKB-KW"/>
</dbReference>
<evidence type="ECO:0000256" key="3">
    <source>
        <dbReference type="ARBA" id="ARBA00022730"/>
    </source>
</evidence>
<keyword evidence="6" id="KW-0694">RNA-binding</keyword>
<evidence type="ECO:0000256" key="5">
    <source>
        <dbReference type="ARBA" id="ARBA00022833"/>
    </source>
</evidence>
<name>D9PJQ3_9ZZZZ</name>
<keyword evidence="3" id="KW-0699">rRNA-binding</keyword>
<dbReference type="InterPro" id="IPR001569">
    <property type="entry name" value="Ribosomal_eL37"/>
</dbReference>
<dbReference type="GO" id="GO:0019843">
    <property type="term" value="F:rRNA binding"/>
    <property type="evidence" value="ECO:0007669"/>
    <property type="project" value="UniProtKB-KW"/>
</dbReference>
<comment type="caution">
    <text evidence="9">The sequence shown here is derived from an EMBL/GenBank/DDBJ whole genome shotgun (WGS) entry which is preliminary data.</text>
</comment>
<reference evidence="9" key="2">
    <citation type="journal article" date="2011" name="Microb. Ecol.">
        <title>Taxonomic and Functional Metagenomic Profiling of the Microbial Community in the Anoxic Sediment of a Sub-saline Shallow Lake (Laguna de Carrizo, Central Spain).</title>
        <authorList>
            <person name="Ferrer M."/>
            <person name="Guazzaroni M.E."/>
            <person name="Richter M."/>
            <person name="Garcia-Salamanca A."/>
            <person name="Yarza P."/>
            <person name="Suarez-Suarez A."/>
            <person name="Solano J."/>
            <person name="Alcaide M."/>
            <person name="van Dillewijn P."/>
            <person name="Molina-Henares M.A."/>
            <person name="Lopez-Cortes N."/>
            <person name="Al-Ramahi Y."/>
            <person name="Guerrero C."/>
            <person name="Acosta A."/>
            <person name="de Eugenio L.I."/>
            <person name="Martinez V."/>
            <person name="Marques S."/>
            <person name="Rojo F."/>
            <person name="Santero E."/>
            <person name="Genilloud O."/>
            <person name="Perez-Perez J."/>
            <person name="Rossello-Mora R."/>
            <person name="Ramos J.L."/>
        </authorList>
    </citation>
    <scope>NUCLEOTIDE SEQUENCE</scope>
</reference>
<dbReference type="HAMAP" id="MF_00547">
    <property type="entry name" value="Ribosomal_eL37"/>
    <property type="match status" value="1"/>
</dbReference>
<proteinExistence type="inferred from homology"/>
<protein>
    <submittedName>
        <fullName evidence="9">Ribosomal protein L37e</fullName>
    </submittedName>
</protein>
<evidence type="ECO:0000256" key="2">
    <source>
        <dbReference type="ARBA" id="ARBA00022723"/>
    </source>
</evidence>